<dbReference type="RefSeq" id="WP_034711886.1">
    <property type="nucleotide sequence ID" value="NZ_AWQS01000001.1"/>
</dbReference>
<accession>W9GP79</accession>
<dbReference type="InterPro" id="IPR005914">
    <property type="entry name" value="Acac_CoA_synth"/>
</dbReference>
<proteinExistence type="inferred from homology"/>
<evidence type="ECO:0000259" key="5">
    <source>
        <dbReference type="Pfam" id="PF00501"/>
    </source>
</evidence>
<dbReference type="InterPro" id="IPR020845">
    <property type="entry name" value="AMP-binding_CS"/>
</dbReference>
<comment type="caution">
    <text evidence="7">The sequence shown here is derived from an EMBL/GenBank/DDBJ whole genome shotgun (WGS) entry which is preliminary data.</text>
</comment>
<dbReference type="PROSITE" id="PS00455">
    <property type="entry name" value="AMP_BINDING"/>
    <property type="match status" value="1"/>
</dbReference>
<sequence length="653" mass="71634">MVEPLWTPTEYQLRDSALARFQRQAAQRHTVPSEGFDPLWRWSTTEVADFWSEVWDWFGLPPRPADAPVLEGDHMPGGYRWFPGMRLNYAEFLLAQGDPDDVAVIGTTEAGGRRALTRRELREQATAFAATLRRLGIGEGDRVVGYLPNVPEAVVAFLGTALIGATWSAVGQDYAPSAVVHRFGQLEPRVLVTADGYHWAGRQVDRLPSVDELTTGLPTIEHTVVVSHLGAAAPEGTIAWSDAVSASDTEEPLEPAPVPFEHPLWVLYSSGTTGLPKGMVHSHGGILLELLKMLSLHMDIGPGDRFCWYTSPSWVMWNIQTSALAVGASIVCHDGSPVHPTPARLWEVVADEQVTFLGISPGFLQACENAGLRPGEQFDLSHLRAMGSTGSPLAPHLHEWAYDAVGPVPLWSVSGGTDVGSGFAVGAPTVPIWPGEISVPSLGVALDAWDDDGKPVRGIVGEMVITQPMPSMPLHFWNDPDFERYRDAYFTVYPGVWRHGDWITITERGSVIIHGRSDSTLNRNGVRMGSADIYSAVETIPEVLEALVIGAEQADGSYWMPLFVVLEDGRALDDDLVARIKAAIRDKASPRHVPDEVRQVRAVPHTRTGKKLEVPVKRILQGLPITRAANRDTIDDPSLLDDFMRIRQERYPS</sequence>
<dbReference type="Pfam" id="PF00501">
    <property type="entry name" value="AMP-binding"/>
    <property type="match status" value="1"/>
</dbReference>
<dbReference type="NCBIfam" id="TIGR01217">
    <property type="entry name" value="ac_ac_CoA_syn"/>
    <property type="match status" value="1"/>
</dbReference>
<dbReference type="GO" id="GO:0005524">
    <property type="term" value="F:ATP binding"/>
    <property type="evidence" value="ECO:0007669"/>
    <property type="project" value="UniProtKB-KW"/>
</dbReference>
<dbReference type="InterPro" id="IPR042099">
    <property type="entry name" value="ANL_N_sf"/>
</dbReference>
<dbReference type="Gene3D" id="3.30.300.30">
    <property type="match status" value="1"/>
</dbReference>
<reference evidence="8" key="1">
    <citation type="submission" date="2013-08" db="EMBL/GenBank/DDBJ databases">
        <title>Intrasporangium oryzae NRRL B-24470.</title>
        <authorList>
            <person name="Liu H."/>
            <person name="Wang G."/>
        </authorList>
    </citation>
    <scope>NUCLEOTIDE SEQUENCE [LARGE SCALE GENOMIC DNA]</scope>
    <source>
        <strain evidence="8">Q5-1</strain>
    </source>
</reference>
<evidence type="ECO:0000256" key="3">
    <source>
        <dbReference type="ARBA" id="ARBA00022741"/>
    </source>
</evidence>
<dbReference type="PATRIC" id="fig|584657.3.peg.2"/>
<dbReference type="InterPro" id="IPR045851">
    <property type="entry name" value="AMP-bd_C_sf"/>
</dbReference>
<dbReference type="InterPro" id="IPR025110">
    <property type="entry name" value="AMP-bd_C"/>
</dbReference>
<evidence type="ECO:0000313" key="7">
    <source>
        <dbReference type="EMBL" id="EWT07950.1"/>
    </source>
</evidence>
<evidence type="ECO:0000256" key="4">
    <source>
        <dbReference type="ARBA" id="ARBA00022840"/>
    </source>
</evidence>
<keyword evidence="3" id="KW-0547">Nucleotide-binding</keyword>
<dbReference type="AlphaFoldDB" id="W9GP79"/>
<protein>
    <submittedName>
        <fullName evidence="7">Acetoacetyl-CoA synthetase</fullName>
        <ecNumber evidence="7">6.2.1.16</ecNumber>
    </submittedName>
</protein>
<dbReference type="GO" id="GO:0006629">
    <property type="term" value="P:lipid metabolic process"/>
    <property type="evidence" value="ECO:0007669"/>
    <property type="project" value="InterPro"/>
</dbReference>
<name>W9GP79_9MICO</name>
<dbReference type="EMBL" id="AWQS01000001">
    <property type="protein sequence ID" value="EWT07950.1"/>
    <property type="molecule type" value="Genomic_DNA"/>
</dbReference>
<dbReference type="Gene3D" id="3.40.50.12780">
    <property type="entry name" value="N-terminal domain of ligase-like"/>
    <property type="match status" value="1"/>
</dbReference>
<comment type="similarity">
    <text evidence="1">Belongs to the ATP-dependent AMP-binding enzyme family.</text>
</comment>
<dbReference type="PANTHER" id="PTHR42921:SF1">
    <property type="entry name" value="ACETOACETYL-COA SYNTHETASE"/>
    <property type="match status" value="1"/>
</dbReference>
<evidence type="ECO:0000313" key="8">
    <source>
        <dbReference type="Proteomes" id="UP000019494"/>
    </source>
</evidence>
<evidence type="ECO:0000259" key="6">
    <source>
        <dbReference type="Pfam" id="PF13193"/>
    </source>
</evidence>
<dbReference type="SUPFAM" id="SSF56801">
    <property type="entry name" value="Acetyl-CoA synthetase-like"/>
    <property type="match status" value="1"/>
</dbReference>
<organism evidence="7 8">
    <name type="scientific">Intrasporangium chromatireducens Q5-1</name>
    <dbReference type="NCBI Taxonomy" id="584657"/>
    <lineage>
        <taxon>Bacteria</taxon>
        <taxon>Bacillati</taxon>
        <taxon>Actinomycetota</taxon>
        <taxon>Actinomycetes</taxon>
        <taxon>Micrococcales</taxon>
        <taxon>Intrasporangiaceae</taxon>
        <taxon>Intrasporangium</taxon>
    </lineage>
</organism>
<feature type="domain" description="AMP-binding enzyme C-terminal" evidence="6">
    <location>
        <begin position="535"/>
        <end position="610"/>
    </location>
</feature>
<dbReference type="InterPro" id="IPR000873">
    <property type="entry name" value="AMP-dep_synth/lig_dom"/>
</dbReference>
<keyword evidence="4" id="KW-0067">ATP-binding</keyword>
<keyword evidence="2 7" id="KW-0436">Ligase</keyword>
<dbReference type="Pfam" id="PF13193">
    <property type="entry name" value="AMP-binding_C"/>
    <property type="match status" value="1"/>
</dbReference>
<dbReference type="Proteomes" id="UP000019494">
    <property type="component" value="Unassembled WGS sequence"/>
</dbReference>
<dbReference type="PANTHER" id="PTHR42921">
    <property type="entry name" value="ACETOACETYL-COA SYNTHETASE"/>
    <property type="match status" value="1"/>
</dbReference>
<keyword evidence="8" id="KW-1185">Reference proteome</keyword>
<dbReference type="GO" id="GO:0030729">
    <property type="term" value="F:acetoacetate-CoA ligase activity"/>
    <property type="evidence" value="ECO:0007669"/>
    <property type="project" value="UniProtKB-EC"/>
</dbReference>
<dbReference type="OrthoDB" id="9803968at2"/>
<dbReference type="NCBIfam" id="NF002937">
    <property type="entry name" value="PRK03584.1"/>
    <property type="match status" value="1"/>
</dbReference>
<dbReference type="EC" id="6.2.1.16" evidence="7"/>
<gene>
    <name evidence="7" type="ORF">N864_11525</name>
</gene>
<feature type="domain" description="AMP-dependent synthetase/ligase" evidence="5">
    <location>
        <begin position="95"/>
        <end position="468"/>
    </location>
</feature>
<evidence type="ECO:0000256" key="2">
    <source>
        <dbReference type="ARBA" id="ARBA00022598"/>
    </source>
</evidence>
<evidence type="ECO:0000256" key="1">
    <source>
        <dbReference type="ARBA" id="ARBA00006432"/>
    </source>
</evidence>